<sequence length="137" mass="16112">MELFTSMNRLNRFYIAQVNEICTTRKMTSMQFQILRYIFRYGSCTSMDIVKAWKVEKPTVSEHIRRLHDKEWVAITQGADKRVKNLALTHAGEAVYEEILVEVEALQQKVTANFTDEEMATFTRFMLHLEEELLSLD</sequence>
<gene>
    <name evidence="3" type="ORF">A6K76_11865</name>
</gene>
<proteinExistence type="predicted"/>
<evidence type="ECO:0000313" key="4">
    <source>
        <dbReference type="Proteomes" id="UP000093482"/>
    </source>
</evidence>
<dbReference type="InterPro" id="IPR000835">
    <property type="entry name" value="HTH_MarR-typ"/>
</dbReference>
<dbReference type="PANTHER" id="PTHR33164">
    <property type="entry name" value="TRANSCRIPTIONAL REGULATOR, MARR FAMILY"/>
    <property type="match status" value="1"/>
</dbReference>
<dbReference type="GO" id="GO:0006950">
    <property type="term" value="P:response to stress"/>
    <property type="evidence" value="ECO:0007669"/>
    <property type="project" value="TreeGrafter"/>
</dbReference>
<dbReference type="Proteomes" id="UP000093482">
    <property type="component" value="Unassembled WGS sequence"/>
</dbReference>
<protein>
    <recommendedName>
        <fullName evidence="2">HTH marR-type domain-containing protein</fullName>
    </recommendedName>
</protein>
<dbReference type="InterPro" id="IPR036390">
    <property type="entry name" value="WH_DNA-bd_sf"/>
</dbReference>
<dbReference type="EMBL" id="MATO01000038">
    <property type="protein sequence ID" value="OCS90296.1"/>
    <property type="molecule type" value="Genomic_DNA"/>
</dbReference>
<dbReference type="PROSITE" id="PS50995">
    <property type="entry name" value="HTH_MARR_2"/>
    <property type="match status" value="1"/>
</dbReference>
<dbReference type="InterPro" id="IPR039422">
    <property type="entry name" value="MarR/SlyA-like"/>
</dbReference>
<dbReference type="Gene3D" id="1.10.10.10">
    <property type="entry name" value="Winged helix-like DNA-binding domain superfamily/Winged helix DNA-binding domain"/>
    <property type="match status" value="1"/>
</dbReference>
<dbReference type="GO" id="GO:0003700">
    <property type="term" value="F:DNA-binding transcription factor activity"/>
    <property type="evidence" value="ECO:0007669"/>
    <property type="project" value="InterPro"/>
</dbReference>
<reference evidence="3 4" key="1">
    <citation type="submission" date="2016-07" db="EMBL/GenBank/DDBJ databases">
        <title>Caryophanon latum genome sequencing.</title>
        <authorList>
            <person name="Verma A."/>
            <person name="Pal Y."/>
            <person name="Krishnamurthi S."/>
        </authorList>
    </citation>
    <scope>NUCLEOTIDE SEQUENCE [LARGE SCALE GENOMIC DNA]</scope>
    <source>
        <strain evidence="3 4">DSM 14151</strain>
    </source>
</reference>
<evidence type="ECO:0000313" key="3">
    <source>
        <dbReference type="EMBL" id="OCS90296.1"/>
    </source>
</evidence>
<feature type="domain" description="HTH marR-type" evidence="2">
    <location>
        <begin position="1"/>
        <end position="131"/>
    </location>
</feature>
<dbReference type="InterPro" id="IPR036388">
    <property type="entry name" value="WH-like_DNA-bd_sf"/>
</dbReference>
<dbReference type="SUPFAM" id="SSF46785">
    <property type="entry name" value="Winged helix' DNA-binding domain"/>
    <property type="match status" value="1"/>
</dbReference>
<keyword evidence="1" id="KW-0238">DNA-binding</keyword>
<dbReference type="AlphaFoldDB" id="A0A1C0YSZ2"/>
<dbReference type="SMART" id="SM00347">
    <property type="entry name" value="HTH_MARR"/>
    <property type="match status" value="1"/>
</dbReference>
<comment type="caution">
    <text evidence="3">The sequence shown here is derived from an EMBL/GenBank/DDBJ whole genome shotgun (WGS) entry which is preliminary data.</text>
</comment>
<dbReference type="RefSeq" id="WP_066464883.1">
    <property type="nucleotide sequence ID" value="NZ_MATO01000038.1"/>
</dbReference>
<dbReference type="GO" id="GO:0003677">
    <property type="term" value="F:DNA binding"/>
    <property type="evidence" value="ECO:0007669"/>
    <property type="project" value="UniProtKB-KW"/>
</dbReference>
<dbReference type="PANTHER" id="PTHR33164:SF43">
    <property type="entry name" value="HTH-TYPE TRANSCRIPTIONAL REPRESSOR YETL"/>
    <property type="match status" value="1"/>
</dbReference>
<name>A0A1C0YSZ2_9BACL</name>
<organism evidence="3 4">
    <name type="scientific">Caryophanon latum</name>
    <dbReference type="NCBI Taxonomy" id="33977"/>
    <lineage>
        <taxon>Bacteria</taxon>
        <taxon>Bacillati</taxon>
        <taxon>Bacillota</taxon>
        <taxon>Bacilli</taxon>
        <taxon>Bacillales</taxon>
        <taxon>Caryophanaceae</taxon>
        <taxon>Caryophanon</taxon>
    </lineage>
</organism>
<keyword evidence="4" id="KW-1185">Reference proteome</keyword>
<evidence type="ECO:0000259" key="2">
    <source>
        <dbReference type="PROSITE" id="PS50995"/>
    </source>
</evidence>
<dbReference type="OrthoDB" id="2734388at2"/>
<accession>A0A1C0YSZ2</accession>
<dbReference type="PRINTS" id="PR00598">
    <property type="entry name" value="HTHMARR"/>
</dbReference>
<dbReference type="Pfam" id="PF12802">
    <property type="entry name" value="MarR_2"/>
    <property type="match status" value="1"/>
</dbReference>
<evidence type="ECO:0000256" key="1">
    <source>
        <dbReference type="ARBA" id="ARBA00023125"/>
    </source>
</evidence>